<accession>A0ABN3P1Q2</accession>
<feature type="chain" id="PRO_5046215289" description="Alpha-amylase inhibitor" evidence="4">
    <location>
        <begin position="32"/>
        <end position="107"/>
    </location>
</feature>
<comment type="function">
    <text evidence="3">Inhibits mammalian alpha-amylases specifically but has no action on plant and microbial alpha-amylases.</text>
</comment>
<dbReference type="PIRSF" id="PIRSF001658">
    <property type="entry name" value="Amylase_inhib"/>
    <property type="match status" value="1"/>
</dbReference>
<dbReference type="InterPro" id="IPR000833">
    <property type="entry name" value="A-amylase_inhib"/>
</dbReference>
<dbReference type="EMBL" id="BAAATM010000018">
    <property type="protein sequence ID" value="GAA2549806.1"/>
    <property type="molecule type" value="Genomic_DNA"/>
</dbReference>
<name>A0ABN3P1Q2_9ACTN</name>
<comment type="caution">
    <text evidence="5">The sequence shown here is derived from an EMBL/GenBank/DDBJ whole genome shotgun (WGS) entry which is preliminary data.</text>
</comment>
<gene>
    <name evidence="5" type="ORF">GCM10010423_57520</name>
</gene>
<dbReference type="Proteomes" id="UP001501095">
    <property type="component" value="Unassembled WGS sequence"/>
</dbReference>
<evidence type="ECO:0000256" key="2">
    <source>
        <dbReference type="ARBA" id="ARBA00023157"/>
    </source>
</evidence>
<dbReference type="SMART" id="SM00783">
    <property type="entry name" value="A_amylase_inhib"/>
    <property type="match status" value="1"/>
</dbReference>
<keyword evidence="4" id="KW-0732">Signal</keyword>
<organism evidence="5 6">
    <name type="scientific">Streptomyces levis</name>
    <dbReference type="NCBI Taxonomy" id="285566"/>
    <lineage>
        <taxon>Bacteria</taxon>
        <taxon>Bacillati</taxon>
        <taxon>Actinomycetota</taxon>
        <taxon>Actinomycetes</taxon>
        <taxon>Kitasatosporales</taxon>
        <taxon>Streptomycetaceae</taxon>
        <taxon>Streptomyces</taxon>
    </lineage>
</organism>
<dbReference type="InterPro" id="IPR036379">
    <property type="entry name" value="A-amylase_inhib_sf"/>
</dbReference>
<evidence type="ECO:0000256" key="3">
    <source>
        <dbReference type="PIRNR" id="PIRNR001658"/>
    </source>
</evidence>
<evidence type="ECO:0000313" key="6">
    <source>
        <dbReference type="Proteomes" id="UP001501095"/>
    </source>
</evidence>
<keyword evidence="6" id="KW-1185">Reference proteome</keyword>
<evidence type="ECO:0000256" key="1">
    <source>
        <dbReference type="ARBA" id="ARBA00022579"/>
    </source>
</evidence>
<protein>
    <recommendedName>
        <fullName evidence="3">Alpha-amylase inhibitor</fullName>
    </recommendedName>
</protein>
<dbReference type="SUPFAM" id="SSF49498">
    <property type="entry name" value="alpha-Amylase inhibitor tendamistat"/>
    <property type="match status" value="1"/>
</dbReference>
<proteinExistence type="predicted"/>
<reference evidence="5 6" key="1">
    <citation type="journal article" date="2019" name="Int. J. Syst. Evol. Microbiol.">
        <title>The Global Catalogue of Microorganisms (GCM) 10K type strain sequencing project: providing services to taxonomists for standard genome sequencing and annotation.</title>
        <authorList>
            <consortium name="The Broad Institute Genomics Platform"/>
            <consortium name="The Broad Institute Genome Sequencing Center for Infectious Disease"/>
            <person name="Wu L."/>
            <person name="Ma J."/>
        </authorList>
    </citation>
    <scope>NUCLEOTIDE SEQUENCE [LARGE SCALE GENOMIC DNA]</scope>
    <source>
        <strain evidence="5 6">JCM 6924</strain>
    </source>
</reference>
<evidence type="ECO:0000313" key="5">
    <source>
        <dbReference type="EMBL" id="GAA2549806.1"/>
    </source>
</evidence>
<keyword evidence="1 3" id="KW-0022">Alpha-amylase inhibitor</keyword>
<feature type="signal peptide" evidence="4">
    <location>
        <begin position="1"/>
        <end position="31"/>
    </location>
</feature>
<dbReference type="Pfam" id="PF01356">
    <property type="entry name" value="A_amylase_inhib"/>
    <property type="match status" value="1"/>
</dbReference>
<evidence type="ECO:0000256" key="4">
    <source>
        <dbReference type="SAM" id="SignalP"/>
    </source>
</evidence>
<dbReference type="Gene3D" id="2.60.40.20">
    <property type="entry name" value="Alpha-amylase inhibitor"/>
    <property type="match status" value="1"/>
</dbReference>
<keyword evidence="2" id="KW-1015">Disulfide bond</keyword>
<sequence length="107" mass="10977">MLRGMRTSTWAAAPVAALGLLLAVSPGPASAATGVSEPAPSCVEMYESWRYTDAANNCPDTLSVSVLYQDGATSRCATLPPGARATIGEGYLGQHGHADRLVLCGTP</sequence>